<dbReference type="AlphaFoldDB" id="A0A9J5Y7S6"/>
<evidence type="ECO:0000313" key="3">
    <source>
        <dbReference type="Proteomes" id="UP000824120"/>
    </source>
</evidence>
<keyword evidence="3" id="KW-1185">Reference proteome</keyword>
<evidence type="ECO:0000256" key="1">
    <source>
        <dbReference type="SAM" id="MobiDB-lite"/>
    </source>
</evidence>
<organism evidence="2 3">
    <name type="scientific">Solanum commersonii</name>
    <name type="common">Commerson's wild potato</name>
    <name type="synonym">Commerson's nightshade</name>
    <dbReference type="NCBI Taxonomy" id="4109"/>
    <lineage>
        <taxon>Eukaryota</taxon>
        <taxon>Viridiplantae</taxon>
        <taxon>Streptophyta</taxon>
        <taxon>Embryophyta</taxon>
        <taxon>Tracheophyta</taxon>
        <taxon>Spermatophyta</taxon>
        <taxon>Magnoliopsida</taxon>
        <taxon>eudicotyledons</taxon>
        <taxon>Gunneridae</taxon>
        <taxon>Pentapetalae</taxon>
        <taxon>asterids</taxon>
        <taxon>lamiids</taxon>
        <taxon>Solanales</taxon>
        <taxon>Solanaceae</taxon>
        <taxon>Solanoideae</taxon>
        <taxon>Solaneae</taxon>
        <taxon>Solanum</taxon>
    </lineage>
</organism>
<reference evidence="2 3" key="1">
    <citation type="submission" date="2020-09" db="EMBL/GenBank/DDBJ databases">
        <title>De no assembly of potato wild relative species, Solanum commersonii.</title>
        <authorList>
            <person name="Cho K."/>
        </authorList>
    </citation>
    <scope>NUCLEOTIDE SEQUENCE [LARGE SCALE GENOMIC DNA]</scope>
    <source>
        <strain evidence="2">LZ3.2</strain>
        <tissue evidence="2">Leaf</tissue>
    </source>
</reference>
<evidence type="ECO:0000313" key="2">
    <source>
        <dbReference type="EMBL" id="KAG5596425.1"/>
    </source>
</evidence>
<dbReference type="EMBL" id="JACXVP010000007">
    <property type="protein sequence ID" value="KAG5596425.1"/>
    <property type="molecule type" value="Genomic_DNA"/>
</dbReference>
<proteinExistence type="predicted"/>
<dbReference type="Proteomes" id="UP000824120">
    <property type="component" value="Chromosome 7"/>
</dbReference>
<accession>A0A9J5Y7S6</accession>
<feature type="compositionally biased region" description="Polar residues" evidence="1">
    <location>
        <begin position="101"/>
        <end position="111"/>
    </location>
</feature>
<protein>
    <submittedName>
        <fullName evidence="2">Uncharacterized protein</fullName>
    </submittedName>
</protein>
<name>A0A9J5Y7S6_SOLCO</name>
<comment type="caution">
    <text evidence="2">The sequence shown here is derived from an EMBL/GenBank/DDBJ whole genome shotgun (WGS) entry which is preliminary data.</text>
</comment>
<sequence>MKSNLGFDQMEGISKFLECLPRGRIFRWQHYGTEEEEDEQQGNARQRQRSFEGDAPIEFSPYSDSNPRLLVNSWAPDRNGTTELERTGTGPERDGLIGTGMNRTETTGMEA</sequence>
<dbReference type="OrthoDB" id="10587744at2759"/>
<feature type="region of interest" description="Disordered" evidence="1">
    <location>
        <begin position="31"/>
        <end position="111"/>
    </location>
</feature>
<gene>
    <name evidence="2" type="ORF">H5410_037657</name>
</gene>
<feature type="compositionally biased region" description="Basic and acidic residues" evidence="1">
    <location>
        <begin position="83"/>
        <end position="95"/>
    </location>
</feature>